<keyword evidence="1" id="KW-0121">Carboxypeptidase</keyword>
<reference evidence="2" key="1">
    <citation type="submission" date="2023-07" db="EMBL/GenBank/DDBJ databases">
        <title>Yangia mangrovi SAOS 153D genome.</title>
        <authorList>
            <person name="Verma A."/>
            <person name="Pal Y."/>
            <person name="Sundharam S."/>
            <person name="Bisht B."/>
            <person name="Srinivasan K."/>
        </authorList>
    </citation>
    <scope>NUCLEOTIDE SEQUENCE [LARGE SCALE GENOMIC DNA]</scope>
    <source>
        <strain evidence="2">SAOS 153D</strain>
    </source>
</reference>
<evidence type="ECO:0000313" key="1">
    <source>
        <dbReference type="EMBL" id="MCT4372437.1"/>
    </source>
</evidence>
<keyword evidence="1" id="KW-0645">Protease</keyword>
<feature type="non-terminal residue" evidence="1">
    <location>
        <position position="83"/>
    </location>
</feature>
<name>A0ABT2KQL1_9RHOB</name>
<keyword evidence="2" id="KW-1185">Reference proteome</keyword>
<dbReference type="SUPFAM" id="SSF55486">
    <property type="entry name" value="Metalloproteases ('zincins'), catalytic domain"/>
    <property type="match status" value="1"/>
</dbReference>
<sequence>MTSELSTRVARLNDVLCSVNALQWDARVMMPRGGAETRGHQLATLKGIAREMILDPAMEAAAEAALGTGEDAAAQAVLAARRW</sequence>
<protein>
    <submittedName>
        <fullName evidence="1">Carboxypeptidase M32</fullName>
    </submittedName>
</protein>
<dbReference type="EMBL" id="NTHN02000045">
    <property type="protein sequence ID" value="MCT4372437.1"/>
    <property type="molecule type" value="Genomic_DNA"/>
</dbReference>
<proteinExistence type="predicted"/>
<dbReference type="Pfam" id="PF02074">
    <property type="entry name" value="Peptidase_M32"/>
    <property type="match status" value="1"/>
</dbReference>
<dbReference type="GO" id="GO:0004180">
    <property type="term" value="F:carboxypeptidase activity"/>
    <property type="evidence" value="ECO:0007669"/>
    <property type="project" value="UniProtKB-KW"/>
</dbReference>
<evidence type="ECO:0000313" key="2">
    <source>
        <dbReference type="Proteomes" id="UP000217448"/>
    </source>
</evidence>
<keyword evidence="1" id="KW-0378">Hydrolase</keyword>
<gene>
    <name evidence="1" type="ORF">CLG85_019825</name>
</gene>
<comment type="caution">
    <text evidence="1">The sequence shown here is derived from an EMBL/GenBank/DDBJ whole genome shotgun (WGS) entry which is preliminary data.</text>
</comment>
<dbReference type="Proteomes" id="UP000217448">
    <property type="component" value="Unassembled WGS sequence"/>
</dbReference>
<accession>A0ABT2KQL1</accession>
<dbReference type="Gene3D" id="1.10.1370.30">
    <property type="match status" value="1"/>
</dbReference>
<dbReference type="InterPro" id="IPR001333">
    <property type="entry name" value="Peptidase_M32_Taq"/>
</dbReference>
<organism evidence="1 2">
    <name type="scientific">Alloyangia mangrovi</name>
    <dbReference type="NCBI Taxonomy" id="1779329"/>
    <lineage>
        <taxon>Bacteria</taxon>
        <taxon>Pseudomonadati</taxon>
        <taxon>Pseudomonadota</taxon>
        <taxon>Alphaproteobacteria</taxon>
        <taxon>Rhodobacterales</taxon>
        <taxon>Roseobacteraceae</taxon>
        <taxon>Alloyangia</taxon>
    </lineage>
</organism>